<dbReference type="EMBL" id="CP013389">
    <property type="protein sequence ID" value="AOJ09688.1"/>
    <property type="molecule type" value="Genomic_DNA"/>
</dbReference>
<proteinExistence type="predicted"/>
<dbReference type="Proteomes" id="UP000067711">
    <property type="component" value="Chromosome 1"/>
</dbReference>
<evidence type="ECO:0000313" key="1">
    <source>
        <dbReference type="EMBL" id="AOJ09688.1"/>
    </source>
</evidence>
<protein>
    <submittedName>
        <fullName evidence="1">Uncharacterized protein</fullName>
    </submittedName>
</protein>
<gene>
    <name evidence="1" type="ORF">WS71_20515</name>
</gene>
<organism evidence="1 2">
    <name type="scientific">Burkholderia mayonis</name>
    <dbReference type="NCBI Taxonomy" id="1385591"/>
    <lineage>
        <taxon>Bacteria</taxon>
        <taxon>Pseudomonadati</taxon>
        <taxon>Pseudomonadota</taxon>
        <taxon>Betaproteobacteria</taxon>
        <taxon>Burkholderiales</taxon>
        <taxon>Burkholderiaceae</taxon>
        <taxon>Burkholderia</taxon>
        <taxon>pseudomallei group</taxon>
    </lineage>
</organism>
<evidence type="ECO:0000313" key="2">
    <source>
        <dbReference type="Proteomes" id="UP000067711"/>
    </source>
</evidence>
<reference evidence="1 2" key="1">
    <citation type="submission" date="2015-12" db="EMBL/GenBank/DDBJ databases">
        <title>Diversity of Burkholderia near neighbor genomes.</title>
        <authorList>
            <person name="Sahl J."/>
            <person name="Wagner D."/>
            <person name="Keim P."/>
        </authorList>
    </citation>
    <scope>NUCLEOTIDE SEQUENCE [LARGE SCALE GENOMIC DNA]</scope>
    <source>
        <strain evidence="1 2">BDU8</strain>
    </source>
</reference>
<dbReference type="RefSeq" id="WP_066491736.1">
    <property type="nucleotide sequence ID" value="NZ_CP013389.1"/>
</dbReference>
<sequence>MTASHTMQRCPGHHFEPDTVQAASVNAPAAYGRHDLDLNWQSRSVRLLSRRSRLAFAARTTRRGKRA</sequence>
<name>A0A1B4G1C4_9BURK</name>
<accession>A0A1B4G1C4</accession>
<dbReference type="AlphaFoldDB" id="A0A1B4G1C4"/>